<evidence type="ECO:0000256" key="4">
    <source>
        <dbReference type="ARBA" id="ARBA00022801"/>
    </source>
</evidence>
<organism evidence="8 9">
    <name type="scientific">Bacteroides caecimuris</name>
    <dbReference type="NCBI Taxonomy" id="1796613"/>
    <lineage>
        <taxon>Bacteria</taxon>
        <taxon>Pseudomonadati</taxon>
        <taxon>Bacteroidota</taxon>
        <taxon>Bacteroidia</taxon>
        <taxon>Bacteroidales</taxon>
        <taxon>Bacteroidaceae</taxon>
        <taxon>Bacteroides</taxon>
    </lineage>
</organism>
<dbReference type="InterPro" id="IPR008979">
    <property type="entry name" value="Galactose-bd-like_sf"/>
</dbReference>
<proteinExistence type="inferred from homology"/>
<dbReference type="SUPFAM" id="SSF51445">
    <property type="entry name" value="(Trans)glycosidases"/>
    <property type="match status" value="1"/>
</dbReference>
<feature type="domain" description="F5/8 type C" evidence="7">
    <location>
        <begin position="530"/>
        <end position="623"/>
    </location>
</feature>
<feature type="signal peptide" evidence="6">
    <location>
        <begin position="1"/>
        <end position="23"/>
    </location>
</feature>
<evidence type="ECO:0000256" key="1">
    <source>
        <dbReference type="ARBA" id="ARBA00007951"/>
    </source>
</evidence>
<dbReference type="InterPro" id="IPR000421">
    <property type="entry name" value="FA58C"/>
</dbReference>
<dbReference type="InterPro" id="IPR000933">
    <property type="entry name" value="Glyco_hydro_29"/>
</dbReference>
<dbReference type="Gene3D" id="3.20.20.80">
    <property type="entry name" value="Glycosidases"/>
    <property type="match status" value="1"/>
</dbReference>
<dbReference type="PANTHER" id="PTHR10030">
    <property type="entry name" value="ALPHA-L-FUCOSIDASE"/>
    <property type="match status" value="1"/>
</dbReference>
<evidence type="ECO:0000256" key="5">
    <source>
        <dbReference type="ARBA" id="ARBA00023295"/>
    </source>
</evidence>
<keyword evidence="4 8" id="KW-0378">Hydrolase</keyword>
<comment type="similarity">
    <text evidence="1">Belongs to the glycosyl hydrolase 29 family.</text>
</comment>
<dbReference type="InterPro" id="IPR017853">
    <property type="entry name" value="GH"/>
</dbReference>
<dbReference type="PANTHER" id="PTHR10030:SF37">
    <property type="entry name" value="ALPHA-L-FUCOSIDASE-RELATED"/>
    <property type="match status" value="1"/>
</dbReference>
<evidence type="ECO:0000256" key="6">
    <source>
        <dbReference type="SAM" id="SignalP"/>
    </source>
</evidence>
<keyword evidence="3 6" id="KW-0732">Signal</keyword>
<evidence type="ECO:0000259" key="7">
    <source>
        <dbReference type="PROSITE" id="PS50022"/>
    </source>
</evidence>
<sequence length="624" mass="70931">MKKHSLIFCTGVLLLSACNPAKAPEAILPVPEAKQVEWQKMETYAFVHFGLNTFNDREWGYGDSDPKTFNPARLDCEQWVQTFVNSGMKGVILTAKHHDGFCLWPTQLTEYCIRNTPYKDGKGDIVRELSDACKKYGIKFAVYLSPWDRHQANYGSPEYVDYFYKQLNELLTNYGDVFEIWFDGANGGDGWYGGAKDSRTIDRKTYYDYPRAYKMIDELQPQAVIFSDGGPGCRWVGNEKGFAGATNWAFLRAGEVYPGYPKYRELQYGHADGNQWVAAECDVSIRPGWFYHPEEDGRVKTVEQLTDLYYRSVGHNATLLLNFPVDRDGLIHPTDSTNAVNFHQNVQKQLAHNLLAGLSPKASDERGKTFSAKAVTDGEYDTYWATNDGVNSATIEFDLPQTRKINRMMLQEYIPLGQRVKSFVVEYNQEGEWLPVKLNEETTTIGYKRLLRFETVTTDKIRVRFTDSRACLCINNIEAYYAGETSDTYTAKAEELKSYPFTLTGVDAEEAQKCMDKNNQTTCFINENTLLIDLGEERTITSFHYLPDQSEYNKGIISSYEISVGTDSNAVNQLVAKDEFSNIKNNPILQSVYFTPVNARYVQLKATRMIHDGEPMGLAEIGIQ</sequence>
<keyword evidence="5" id="KW-0326">Glycosidase</keyword>
<dbReference type="SMART" id="SM00812">
    <property type="entry name" value="Alpha_L_fucos"/>
    <property type="match status" value="1"/>
</dbReference>
<dbReference type="InterPro" id="IPR057739">
    <property type="entry name" value="Glyco_hydro_29_N"/>
</dbReference>
<dbReference type="PROSITE" id="PS50022">
    <property type="entry name" value="FA58C_3"/>
    <property type="match status" value="2"/>
</dbReference>
<dbReference type="EC" id="3.2.1.51" evidence="2"/>
<dbReference type="AlphaFoldDB" id="A0A4S2CKC2"/>
<dbReference type="GO" id="GO:0016139">
    <property type="term" value="P:glycoside catabolic process"/>
    <property type="evidence" value="ECO:0007669"/>
    <property type="project" value="TreeGrafter"/>
</dbReference>
<dbReference type="GO" id="GO:0004560">
    <property type="term" value="F:alpha-L-fucosidase activity"/>
    <property type="evidence" value="ECO:0007669"/>
    <property type="project" value="InterPro"/>
</dbReference>
<evidence type="ECO:0000313" key="9">
    <source>
        <dbReference type="Proteomes" id="UP000309566"/>
    </source>
</evidence>
<evidence type="ECO:0000313" key="8">
    <source>
        <dbReference type="EMBL" id="TGY28445.1"/>
    </source>
</evidence>
<dbReference type="Gene3D" id="2.60.120.260">
    <property type="entry name" value="Galactose-binding domain-like"/>
    <property type="match status" value="2"/>
</dbReference>
<feature type="domain" description="F5/8 type C" evidence="7">
    <location>
        <begin position="339"/>
        <end position="482"/>
    </location>
</feature>
<dbReference type="GO" id="GO:0006004">
    <property type="term" value="P:fucose metabolic process"/>
    <property type="evidence" value="ECO:0007669"/>
    <property type="project" value="TreeGrafter"/>
</dbReference>
<comment type="caution">
    <text evidence="8">The sequence shown here is derived from an EMBL/GenBank/DDBJ whole genome shotgun (WGS) entry which is preliminary data.</text>
</comment>
<dbReference type="EMBL" id="SRYX01000075">
    <property type="protein sequence ID" value="TGY28445.1"/>
    <property type="molecule type" value="Genomic_DNA"/>
</dbReference>
<gene>
    <name evidence="8" type="ORF">E5353_15360</name>
</gene>
<dbReference type="Pfam" id="PF01120">
    <property type="entry name" value="Alpha_L_fucos"/>
    <property type="match status" value="1"/>
</dbReference>
<accession>A0A4S2CKC2</accession>
<dbReference type="GO" id="GO:0005764">
    <property type="term" value="C:lysosome"/>
    <property type="evidence" value="ECO:0007669"/>
    <property type="project" value="TreeGrafter"/>
</dbReference>
<dbReference type="FunFam" id="3.20.20.80:FF:000052">
    <property type="entry name" value="Putative alpha-L-fucosidase 1"/>
    <property type="match status" value="1"/>
</dbReference>
<dbReference type="Proteomes" id="UP000309566">
    <property type="component" value="Unassembled WGS sequence"/>
</dbReference>
<protein>
    <recommendedName>
        <fullName evidence="2">alpha-L-fucosidase</fullName>
        <ecNumber evidence="2">3.2.1.51</ecNumber>
    </recommendedName>
</protein>
<evidence type="ECO:0000256" key="2">
    <source>
        <dbReference type="ARBA" id="ARBA00012662"/>
    </source>
</evidence>
<dbReference type="RefSeq" id="WP_136000269.1">
    <property type="nucleotide sequence ID" value="NZ_SRYX01000075.1"/>
</dbReference>
<reference evidence="8 9" key="1">
    <citation type="submission" date="2019-04" db="EMBL/GenBank/DDBJ databases">
        <title>Microbes associate with the intestines of laboratory mice.</title>
        <authorList>
            <person name="Navarre W."/>
            <person name="Wong E."/>
            <person name="Huang K."/>
            <person name="Tropini C."/>
            <person name="Ng K."/>
            <person name="Yu B."/>
        </authorList>
    </citation>
    <scope>NUCLEOTIDE SEQUENCE [LARGE SCALE GENOMIC DNA]</scope>
    <source>
        <strain evidence="8 9">NM63_1-25</strain>
    </source>
</reference>
<dbReference type="SUPFAM" id="SSF49785">
    <property type="entry name" value="Galactose-binding domain-like"/>
    <property type="match status" value="2"/>
</dbReference>
<dbReference type="Pfam" id="PF00754">
    <property type="entry name" value="F5_F8_type_C"/>
    <property type="match status" value="2"/>
</dbReference>
<feature type="chain" id="PRO_5020575656" description="alpha-L-fucosidase" evidence="6">
    <location>
        <begin position="24"/>
        <end position="624"/>
    </location>
</feature>
<dbReference type="PROSITE" id="PS51257">
    <property type="entry name" value="PROKAR_LIPOPROTEIN"/>
    <property type="match status" value="1"/>
</dbReference>
<name>A0A4S2CKC2_9BACE</name>
<evidence type="ECO:0000256" key="3">
    <source>
        <dbReference type="ARBA" id="ARBA00022729"/>
    </source>
</evidence>